<organism evidence="11">
    <name type="scientific">Yarrowia lipolytica</name>
    <name type="common">Candida lipolytica</name>
    <dbReference type="NCBI Taxonomy" id="4952"/>
    <lineage>
        <taxon>Eukaryota</taxon>
        <taxon>Fungi</taxon>
        <taxon>Dikarya</taxon>
        <taxon>Ascomycota</taxon>
        <taxon>Saccharomycotina</taxon>
        <taxon>Dipodascomycetes</taxon>
        <taxon>Dipodascales</taxon>
        <taxon>Dipodascales incertae sedis</taxon>
        <taxon>Yarrowia</taxon>
    </lineage>
</organism>
<dbReference type="EMBL" id="AB935101">
    <property type="protein sequence ID" value="BAP82458.1"/>
    <property type="molecule type" value="Genomic_DNA"/>
</dbReference>
<dbReference type="Pfam" id="PF00171">
    <property type="entry name" value="Aldedh"/>
    <property type="match status" value="1"/>
</dbReference>
<dbReference type="GO" id="GO:0004029">
    <property type="term" value="F:aldehyde dehydrogenase (NAD+) activity"/>
    <property type="evidence" value="ECO:0007669"/>
    <property type="project" value="TreeGrafter"/>
</dbReference>
<dbReference type="InterPro" id="IPR015590">
    <property type="entry name" value="Aldehyde_DH_dom"/>
</dbReference>
<evidence type="ECO:0000259" key="9">
    <source>
        <dbReference type="Pfam" id="PF00171"/>
    </source>
</evidence>
<dbReference type="PROSITE" id="PS00687">
    <property type="entry name" value="ALDEHYDE_DEHYDR_GLU"/>
    <property type="match status" value="1"/>
</dbReference>
<reference evidence="11" key="1">
    <citation type="journal article" date="2014" name="J. Biol. Chem.">
        <title>Fatty aldehyde dehydrogenase multigene family involved in the assimilation of n-alkanes in Yarrowia lipolytica.</title>
        <authorList>
            <person name="Iwama R."/>
            <person name="Kobayashi S."/>
            <person name="Ohta A."/>
            <person name="Horiuchi H."/>
            <person name="Fukuda R."/>
        </authorList>
    </citation>
    <scope>NUCLEOTIDE SEQUENCE</scope>
    <source>
        <strain evidence="11">CXAU1</strain>
    </source>
</reference>
<accession>A0A0A1GL30</accession>
<dbReference type="EMBL" id="CP017557">
    <property type="protein sequence ID" value="AOW05455.1"/>
    <property type="molecule type" value="Genomic_DNA"/>
</dbReference>
<evidence type="ECO:0000313" key="10">
    <source>
        <dbReference type="EMBL" id="AOW05455.1"/>
    </source>
</evidence>
<dbReference type="FunFam" id="3.40.605.10:FF:000004">
    <property type="entry name" value="Aldehyde dehydrogenase"/>
    <property type="match status" value="1"/>
</dbReference>
<dbReference type="InterPro" id="IPR016160">
    <property type="entry name" value="Ald_DH_CS_CYS"/>
</dbReference>
<evidence type="ECO:0000256" key="5">
    <source>
        <dbReference type="PIRSR" id="PIRSR036492-1"/>
    </source>
</evidence>
<keyword evidence="3" id="KW-0520">NAD</keyword>
<dbReference type="GO" id="GO:0005737">
    <property type="term" value="C:cytoplasm"/>
    <property type="evidence" value="ECO:0007669"/>
    <property type="project" value="TreeGrafter"/>
</dbReference>
<dbReference type="PROSITE" id="PS00070">
    <property type="entry name" value="ALDEHYDE_DEHYDR_CYS"/>
    <property type="match status" value="1"/>
</dbReference>
<keyword evidence="8" id="KW-1133">Transmembrane helix</keyword>
<evidence type="ECO:0000256" key="7">
    <source>
        <dbReference type="RuleBase" id="RU003345"/>
    </source>
</evidence>
<dbReference type="VEuPathDB" id="FungiDB:YALI0_E15400g"/>
<dbReference type="Gene3D" id="3.40.309.10">
    <property type="entry name" value="Aldehyde Dehydrogenase, Chain A, domain 2"/>
    <property type="match status" value="1"/>
</dbReference>
<dbReference type="OMA" id="EIDWCKQ"/>
<dbReference type="RefSeq" id="XP_503981.1">
    <property type="nucleotide sequence ID" value="XM_503981.1"/>
</dbReference>
<name>A0A0A1GL30_YARLL</name>
<dbReference type="GeneID" id="2911999"/>
<dbReference type="SUPFAM" id="SSF53720">
    <property type="entry name" value="ALDH-like"/>
    <property type="match status" value="1"/>
</dbReference>
<dbReference type="AlphaFoldDB" id="A0A0A1GL30"/>
<feature type="active site" evidence="5 6">
    <location>
        <position position="225"/>
    </location>
</feature>
<reference evidence="12 14" key="3">
    <citation type="submission" date="2018-07" db="EMBL/GenBank/DDBJ databases">
        <title>Draft Genome Assemblies for Five Robust Yarrowia lipolytica Strains Exhibiting High Lipid Production and Pentose Sugar Utilization and Sugar Alcohol Secretion from Undetoxified Lignocellulosic Biomass Hydrolysates.</title>
        <authorList>
            <consortium name="DOE Joint Genome Institute"/>
            <person name="Walker C."/>
            <person name="Ryu S."/>
            <person name="Na H."/>
            <person name="Zane M."/>
            <person name="LaButti K."/>
            <person name="Lipzen A."/>
            <person name="Haridas S."/>
            <person name="Barry K."/>
            <person name="Grigoriev I.V."/>
            <person name="Quarterman J."/>
            <person name="Slininger P."/>
            <person name="Dien B."/>
            <person name="Trinh C.T."/>
        </authorList>
    </citation>
    <scope>NUCLEOTIDE SEQUENCE [LARGE SCALE GENOMIC DNA]</scope>
    <source>
        <strain evidence="12 14">YB392</strain>
    </source>
</reference>
<evidence type="ECO:0000313" key="12">
    <source>
        <dbReference type="EMBL" id="RDW28687.1"/>
    </source>
</evidence>
<dbReference type="Proteomes" id="UP000182444">
    <property type="component" value="Chromosome 1E"/>
</dbReference>
<evidence type="ECO:0000256" key="6">
    <source>
        <dbReference type="PROSITE-ProRule" id="PRU10007"/>
    </source>
</evidence>
<dbReference type="PIRSF" id="PIRSF036492">
    <property type="entry name" value="ALDH"/>
    <property type="match status" value="1"/>
</dbReference>
<dbReference type="VEuPathDB" id="FungiDB:YALI1_E18480g"/>
<feature type="domain" description="Aldehyde dehydrogenase" evidence="9">
    <location>
        <begin position="17"/>
        <end position="447"/>
    </location>
</feature>
<dbReference type="EMBL" id="KZ858950">
    <property type="protein sequence ID" value="RDW28687.1"/>
    <property type="molecule type" value="Genomic_DNA"/>
</dbReference>
<feature type="transmembrane region" description="Helical" evidence="8">
    <location>
        <begin position="501"/>
        <end position="520"/>
    </location>
</feature>
<reference evidence="10 13" key="2">
    <citation type="journal article" date="2016" name="PLoS ONE">
        <title>Sequence Assembly of Yarrowia lipolytica Strain W29/CLIB89 Shows Transposable Element Diversity.</title>
        <authorList>
            <person name="Magnan C."/>
            <person name="Yu J."/>
            <person name="Chang I."/>
            <person name="Jahn E."/>
            <person name="Kanomata Y."/>
            <person name="Wu J."/>
            <person name="Zeller M."/>
            <person name="Oakes M."/>
            <person name="Baldi P."/>
            <person name="Sandmeyer S."/>
        </authorList>
    </citation>
    <scope>NUCLEOTIDE SEQUENCE [LARGE SCALE GENOMIC DNA]</scope>
    <source>
        <strain evidence="10">CLIB89</strain>
        <strain evidence="13">CLIB89(W29)</strain>
    </source>
</reference>
<proteinExistence type="evidence at transcript level"/>
<dbReference type="PANTHER" id="PTHR43570:SF16">
    <property type="entry name" value="ALDEHYDE DEHYDROGENASE TYPE III, ISOFORM Q"/>
    <property type="match status" value="1"/>
</dbReference>
<dbReference type="InterPro" id="IPR029510">
    <property type="entry name" value="Ald_DH_CS_GLU"/>
</dbReference>
<evidence type="ECO:0000313" key="11">
    <source>
        <dbReference type="EMBL" id="BAP82458.1"/>
    </source>
</evidence>
<dbReference type="GO" id="GO:0006081">
    <property type="term" value="P:aldehyde metabolic process"/>
    <property type="evidence" value="ECO:0007669"/>
    <property type="project" value="InterPro"/>
</dbReference>
<evidence type="ECO:0000313" key="14">
    <source>
        <dbReference type="Proteomes" id="UP000256601"/>
    </source>
</evidence>
<evidence type="ECO:0000256" key="4">
    <source>
        <dbReference type="PIRNR" id="PIRNR036492"/>
    </source>
</evidence>
<dbReference type="OrthoDB" id="440325at2759"/>
<dbReference type="FunFam" id="3.40.309.10:FF:000025">
    <property type="entry name" value="Aldehyde dehydrogenase"/>
    <property type="match status" value="1"/>
</dbReference>
<dbReference type="InterPro" id="IPR016161">
    <property type="entry name" value="Ald_DH/histidinol_DH"/>
</dbReference>
<dbReference type="InterPro" id="IPR016163">
    <property type="entry name" value="Ald_DH_C"/>
</dbReference>
<keyword evidence="8" id="KW-0472">Membrane</keyword>
<dbReference type="Proteomes" id="UP000256601">
    <property type="component" value="Unassembled WGS sequence"/>
</dbReference>
<evidence type="ECO:0000313" key="13">
    <source>
        <dbReference type="Proteomes" id="UP000182444"/>
    </source>
</evidence>
<gene>
    <name evidence="11" type="primary">HFD2</name>
    <name evidence="12" type="ORF">B0I71DRAFT_126849</name>
    <name evidence="10" type="ORF">YALI1_E18480g</name>
</gene>
<dbReference type="SMR" id="A0A0A1GL30"/>
<dbReference type="Gene3D" id="3.40.605.10">
    <property type="entry name" value="Aldehyde Dehydrogenase, Chain A, domain 1"/>
    <property type="match status" value="1"/>
</dbReference>
<evidence type="ECO:0000256" key="8">
    <source>
        <dbReference type="SAM" id="Phobius"/>
    </source>
</evidence>
<protein>
    <recommendedName>
        <fullName evidence="4">Aldehyde dehydrogenase</fullName>
    </recommendedName>
</protein>
<dbReference type="InterPro" id="IPR016162">
    <property type="entry name" value="Ald_DH_N"/>
</dbReference>
<dbReference type="KEGG" id="yli:2911999"/>
<dbReference type="CDD" id="cd07135">
    <property type="entry name" value="ALDH_F14-YMR110C"/>
    <property type="match status" value="1"/>
</dbReference>
<keyword evidence="8" id="KW-0812">Transmembrane</keyword>
<dbReference type="EMBL" id="AB935102">
    <property type="protein sequence ID" value="BAP82459.1"/>
    <property type="molecule type" value="mRNA"/>
</dbReference>
<dbReference type="eggNOG" id="KOG2456">
    <property type="taxonomic scope" value="Eukaryota"/>
</dbReference>
<sequence length="521" mass="58128">MSEFDWESILPATPLGEIEKDIQTLRQGFRSGKTLDLNFRLDQIRKLFYALYDNVDAIKEAIHKDLGRPVFETELCEISFQWGEFNNVVSNLKKWAADETVKGTTIQYTLTRPKIRKRPLGTVLIISPWNYPFVLTISPLLAALAAGNTVALKFSEMCPHTSLLLGKLCTEALDKEIFKAFQGGVPVVSEILKYKFDKIMYTGNHRVGKIILDAANKYLTPVILELGGKSPVFVTKNCQNVSLAAKRALWGKLVNAGQTCVAPDYIIVEPEVEQEFIKACQYWVEKFYRGGVDSDHKDFTHIATPGHWRRLTSMLAQTEGNIITGGNSDEKSRFLAPTVVAKVPDGDSLMNDEIFGPILPILTARSVDEGIRYVHENHDTPLAMYVFTDNASEGEYIQSQINSGGLIFNDSLVHVGCVQAPFGGVGQSGYGSYHGEDSFLAFSHRQTFMKQPHFIERPMAIRYAPYTSRKQKAVQGSLAAPSFPRTGKVDRSLLERIFGKLWFWVIVLGLGAASLKSGIFL</sequence>
<feature type="active site" evidence="5">
    <location>
        <position position="260"/>
    </location>
</feature>
<comment type="similarity">
    <text evidence="1 4 7">Belongs to the aldehyde dehydrogenase family.</text>
</comment>
<evidence type="ECO:0000256" key="1">
    <source>
        <dbReference type="ARBA" id="ARBA00009986"/>
    </source>
</evidence>
<keyword evidence="2 4" id="KW-0560">Oxidoreductase</keyword>
<dbReference type="InterPro" id="IPR012394">
    <property type="entry name" value="Aldehyde_DH_NAD(P)"/>
</dbReference>
<dbReference type="PANTHER" id="PTHR43570">
    <property type="entry name" value="ALDEHYDE DEHYDROGENASE"/>
    <property type="match status" value="1"/>
</dbReference>
<evidence type="ECO:0000256" key="3">
    <source>
        <dbReference type="ARBA" id="ARBA00023027"/>
    </source>
</evidence>
<evidence type="ECO:0000256" key="2">
    <source>
        <dbReference type="ARBA" id="ARBA00023002"/>
    </source>
</evidence>